<sequence>MENACAAHNLCQTTSNQSGYQGSHPQTIMAKGHLKTTIQHDNRRNKKSHRDPSSIQVYLQQAIICGCETVATFLASLASSGLPK</sequence>
<keyword evidence="2" id="KW-1185">Reference proteome</keyword>
<gene>
    <name evidence="1" type="ORF">H8S59_07450</name>
</gene>
<evidence type="ECO:0000313" key="1">
    <source>
        <dbReference type="EMBL" id="MBC3949598.1"/>
    </source>
</evidence>
<comment type="caution">
    <text evidence="1">The sequence shown here is derived from an EMBL/GenBank/DDBJ whole genome shotgun (WGS) entry which is preliminary data.</text>
</comment>
<dbReference type="Proteomes" id="UP000651852">
    <property type="component" value="Unassembled WGS sequence"/>
</dbReference>
<name>A0ABR7AXD7_9PSED</name>
<reference evidence="1 2" key="1">
    <citation type="submission" date="2020-08" db="EMBL/GenBank/DDBJ databases">
        <title>Putative novel bacterial strains isolated from necrotic wheat leaf tissues caused by Xanthomonas translucens.</title>
        <authorList>
            <person name="Tambong J.T."/>
        </authorList>
    </citation>
    <scope>NUCLEOTIDE SEQUENCE [LARGE SCALE GENOMIC DNA]</scope>
    <source>
        <strain evidence="1 2">DOAB 1069</strain>
    </source>
</reference>
<dbReference type="EMBL" id="JACONW010000023">
    <property type="protein sequence ID" value="MBC3949598.1"/>
    <property type="molecule type" value="Genomic_DNA"/>
</dbReference>
<dbReference type="RefSeq" id="WP_187520995.1">
    <property type="nucleotide sequence ID" value="NZ_JACONW010000023.1"/>
</dbReference>
<proteinExistence type="predicted"/>
<protein>
    <submittedName>
        <fullName evidence="1">Uncharacterized protein</fullName>
    </submittedName>
</protein>
<evidence type="ECO:0000313" key="2">
    <source>
        <dbReference type="Proteomes" id="UP000651852"/>
    </source>
</evidence>
<organism evidence="1 2">
    <name type="scientific">Pseudomonas folii</name>
    <dbReference type="NCBI Taxonomy" id="2762593"/>
    <lineage>
        <taxon>Bacteria</taxon>
        <taxon>Pseudomonadati</taxon>
        <taxon>Pseudomonadota</taxon>
        <taxon>Gammaproteobacteria</taxon>
        <taxon>Pseudomonadales</taxon>
        <taxon>Pseudomonadaceae</taxon>
        <taxon>Pseudomonas</taxon>
    </lineage>
</organism>
<accession>A0ABR7AXD7</accession>